<sequence length="85" mass="9489">MLGGAIGLYRKDCLARSRESDSILRLLVLELFPSVFLRYVYSPRATYLVPTTVLSPTVRGWEDWTGGEGGRAIGKGWAISEIQRD</sequence>
<organism evidence="1 2">
    <name type="scientific">Athelia psychrophila</name>
    <dbReference type="NCBI Taxonomy" id="1759441"/>
    <lineage>
        <taxon>Eukaryota</taxon>
        <taxon>Fungi</taxon>
        <taxon>Dikarya</taxon>
        <taxon>Basidiomycota</taxon>
        <taxon>Agaricomycotina</taxon>
        <taxon>Agaricomycetes</taxon>
        <taxon>Agaricomycetidae</taxon>
        <taxon>Atheliales</taxon>
        <taxon>Atheliaceae</taxon>
        <taxon>Athelia</taxon>
    </lineage>
</organism>
<dbReference type="AlphaFoldDB" id="A0A167X686"/>
<evidence type="ECO:0000313" key="1">
    <source>
        <dbReference type="EMBL" id="KZP06866.1"/>
    </source>
</evidence>
<name>A0A167X686_9AGAM</name>
<keyword evidence="2" id="KW-1185">Reference proteome</keyword>
<evidence type="ECO:0000313" key="2">
    <source>
        <dbReference type="Proteomes" id="UP000076532"/>
    </source>
</evidence>
<protein>
    <submittedName>
        <fullName evidence="1">Uncharacterized protein</fullName>
    </submittedName>
</protein>
<dbReference type="Proteomes" id="UP000076532">
    <property type="component" value="Unassembled WGS sequence"/>
</dbReference>
<gene>
    <name evidence="1" type="ORF">FIBSPDRAFT_876061</name>
</gene>
<proteinExistence type="predicted"/>
<reference evidence="1 2" key="1">
    <citation type="journal article" date="2016" name="Mol. Biol. Evol.">
        <title>Comparative Genomics of Early-Diverging Mushroom-Forming Fungi Provides Insights into the Origins of Lignocellulose Decay Capabilities.</title>
        <authorList>
            <person name="Nagy L.G."/>
            <person name="Riley R."/>
            <person name="Tritt A."/>
            <person name="Adam C."/>
            <person name="Daum C."/>
            <person name="Floudas D."/>
            <person name="Sun H."/>
            <person name="Yadav J.S."/>
            <person name="Pangilinan J."/>
            <person name="Larsson K.H."/>
            <person name="Matsuura K."/>
            <person name="Barry K."/>
            <person name="Labutti K."/>
            <person name="Kuo R."/>
            <person name="Ohm R.A."/>
            <person name="Bhattacharya S.S."/>
            <person name="Shirouzu T."/>
            <person name="Yoshinaga Y."/>
            <person name="Martin F.M."/>
            <person name="Grigoriev I.V."/>
            <person name="Hibbett D.S."/>
        </authorList>
    </citation>
    <scope>NUCLEOTIDE SEQUENCE [LARGE SCALE GENOMIC DNA]</scope>
    <source>
        <strain evidence="1 2">CBS 109695</strain>
    </source>
</reference>
<accession>A0A167X686</accession>
<dbReference type="EMBL" id="KV417770">
    <property type="protein sequence ID" value="KZP06866.1"/>
    <property type="molecule type" value="Genomic_DNA"/>
</dbReference>